<name>A0A0V0GIA0_SOLCH</name>
<dbReference type="AlphaFoldDB" id="A0A0V0GIA0"/>
<proteinExistence type="predicted"/>
<evidence type="ECO:0000313" key="3">
    <source>
        <dbReference type="EMBL" id="JAP07651.1"/>
    </source>
</evidence>
<accession>A0A0V0GIA0</accession>
<reference evidence="3" key="1">
    <citation type="submission" date="2015-12" db="EMBL/GenBank/DDBJ databases">
        <title>Gene expression during late stages of embryo sac development: a critical building block for successful pollen-pistil interactions.</title>
        <authorList>
            <person name="Liu Y."/>
            <person name="Joly V."/>
            <person name="Sabar M."/>
            <person name="Matton D.P."/>
        </authorList>
    </citation>
    <scope>NUCLEOTIDE SEQUENCE</scope>
</reference>
<protein>
    <submittedName>
        <fullName evidence="3">Putative ovule protein</fullName>
    </submittedName>
</protein>
<feature type="region of interest" description="Disordered" evidence="1">
    <location>
        <begin position="71"/>
        <end position="94"/>
    </location>
</feature>
<feature type="signal peptide" evidence="2">
    <location>
        <begin position="1"/>
        <end position="18"/>
    </location>
</feature>
<evidence type="ECO:0000256" key="1">
    <source>
        <dbReference type="SAM" id="MobiDB-lite"/>
    </source>
</evidence>
<keyword evidence="2" id="KW-0732">Signal</keyword>
<dbReference type="EMBL" id="GEDG01038301">
    <property type="protein sequence ID" value="JAP07651.1"/>
    <property type="molecule type" value="Transcribed_RNA"/>
</dbReference>
<evidence type="ECO:0000256" key="2">
    <source>
        <dbReference type="SAM" id="SignalP"/>
    </source>
</evidence>
<sequence>MTTLLLCLIISVISPTLPLSWPDMTFTVSPSFTCILCSTGRLFGLHFFRSHRLSLATMDPGVCVDLTRGEQRGRGEKGWPKNELEEMEREVNEL</sequence>
<feature type="chain" id="PRO_5006865340" evidence="2">
    <location>
        <begin position="19"/>
        <end position="94"/>
    </location>
</feature>
<organism evidence="3">
    <name type="scientific">Solanum chacoense</name>
    <name type="common">Chaco potato</name>
    <dbReference type="NCBI Taxonomy" id="4108"/>
    <lineage>
        <taxon>Eukaryota</taxon>
        <taxon>Viridiplantae</taxon>
        <taxon>Streptophyta</taxon>
        <taxon>Embryophyta</taxon>
        <taxon>Tracheophyta</taxon>
        <taxon>Spermatophyta</taxon>
        <taxon>Magnoliopsida</taxon>
        <taxon>eudicotyledons</taxon>
        <taxon>Gunneridae</taxon>
        <taxon>Pentapetalae</taxon>
        <taxon>asterids</taxon>
        <taxon>lamiids</taxon>
        <taxon>Solanales</taxon>
        <taxon>Solanaceae</taxon>
        <taxon>Solanoideae</taxon>
        <taxon>Solaneae</taxon>
        <taxon>Solanum</taxon>
    </lineage>
</organism>